<comment type="similarity">
    <text evidence="1">Belongs to the TolB family.</text>
</comment>
<evidence type="ECO:0000259" key="4">
    <source>
        <dbReference type="PROSITE" id="PS50853"/>
    </source>
</evidence>
<proteinExistence type="inferred from homology"/>
<dbReference type="RefSeq" id="WP_015329174.1">
    <property type="nucleotide sequence ID" value="NC_020054.1"/>
</dbReference>
<evidence type="ECO:0000256" key="1">
    <source>
        <dbReference type="ARBA" id="ARBA00009820"/>
    </source>
</evidence>
<dbReference type="Pfam" id="PF07676">
    <property type="entry name" value="PD40"/>
    <property type="match status" value="1"/>
</dbReference>
<dbReference type="GO" id="GO:0030246">
    <property type="term" value="F:carbohydrate binding"/>
    <property type="evidence" value="ECO:0007669"/>
    <property type="project" value="InterPro"/>
</dbReference>
<dbReference type="InterPro" id="IPR013783">
    <property type="entry name" value="Ig-like_fold"/>
</dbReference>
<dbReference type="PROSITE" id="PS50853">
    <property type="entry name" value="FN3"/>
    <property type="match status" value="1"/>
</dbReference>
<dbReference type="CDD" id="cd00063">
    <property type="entry name" value="FN3"/>
    <property type="match status" value="1"/>
</dbReference>
<dbReference type="SMART" id="SM00060">
    <property type="entry name" value="FN3"/>
    <property type="match status" value="1"/>
</dbReference>
<feature type="compositionally biased region" description="Polar residues" evidence="2">
    <location>
        <begin position="443"/>
        <end position="459"/>
    </location>
</feature>
<dbReference type="PANTHER" id="PTHR36842">
    <property type="entry name" value="PROTEIN TOLB HOMOLOG"/>
    <property type="match status" value="1"/>
</dbReference>
<name>I0K1S1_9BACT</name>
<dbReference type="SUPFAM" id="SSF49452">
    <property type="entry name" value="Starch-binding domain-like"/>
    <property type="match status" value="1"/>
</dbReference>
<evidence type="ECO:0000313" key="5">
    <source>
        <dbReference type="EMBL" id="CCG98074.1"/>
    </source>
</evidence>
<dbReference type="Pfam" id="PF13715">
    <property type="entry name" value="CarbopepD_reg_2"/>
    <property type="match status" value="1"/>
</dbReference>
<dbReference type="AlphaFoldDB" id="I0K1S1"/>
<dbReference type="InterPro" id="IPR011042">
    <property type="entry name" value="6-blade_b-propeller_TolB-like"/>
</dbReference>
<sequence>MSYKFRLLALFTLILGLWACTEETFVDPITFASIRGQVLANSNRQPLRGVLVRITPGSRITETDAAGNFRFDSLEVGKYTITASLANYRTEAISIDASTSIVSQPTILLVTDNSQNRPPSAPTAVKPISGTTNQPGTVTLKWSSTDPGLDTLRYDVFLTRQGNTTPSQSFTNILADSVVVSGLDFNTTYYWQVTARDGVNTVNSALFSFRTGAFPDYPYLYTKRVNGQYQIFASSGPTSNTTTTVADERQLTFSGNNWRPIASPNRQQIAYISNVDGDMHLYTMNLDGSGTRRVTTVPVAGYAATELSFGWSPDGTQLVYPSNERLYAVRTDGTGLRTVATAPFGRQYASADWNAATNRIVVRTTQGYYNNEIVIIPQGGGDAFLVLSRLNNRLSNPVFSPDGRQLYLSVDLGALQNEQGRQLDARLHRIDLLNNNALVEITASTNQGGNSTSKPSGTNDLEPRLDPTGSKLIFTNTPNTGTGTRSINTLELDGRTRTVLINPGEMPYWR</sequence>
<evidence type="ECO:0000313" key="6">
    <source>
        <dbReference type="Proteomes" id="UP000011058"/>
    </source>
</evidence>
<dbReference type="PATRIC" id="fig|1166018.3.peg.61"/>
<feature type="region of interest" description="Disordered" evidence="2">
    <location>
        <begin position="443"/>
        <end position="483"/>
    </location>
</feature>
<keyword evidence="3" id="KW-0732">Signal</keyword>
<dbReference type="SUPFAM" id="SSF75011">
    <property type="entry name" value="3-carboxy-cis,cis-mucoante lactonizing enzyme"/>
    <property type="match status" value="1"/>
</dbReference>
<dbReference type="EMBL" id="HE796683">
    <property type="protein sequence ID" value="CCG98074.1"/>
    <property type="molecule type" value="Genomic_DNA"/>
</dbReference>
<dbReference type="OrthoDB" id="9815657at2"/>
<dbReference type="STRING" id="1166018.FAES_0060"/>
<feature type="signal peptide" evidence="3">
    <location>
        <begin position="1"/>
        <end position="19"/>
    </location>
</feature>
<organism evidence="5 6">
    <name type="scientific">Fibrella aestuarina BUZ 2</name>
    <dbReference type="NCBI Taxonomy" id="1166018"/>
    <lineage>
        <taxon>Bacteria</taxon>
        <taxon>Pseudomonadati</taxon>
        <taxon>Bacteroidota</taxon>
        <taxon>Cytophagia</taxon>
        <taxon>Cytophagales</taxon>
        <taxon>Spirosomataceae</taxon>
        <taxon>Fibrella</taxon>
    </lineage>
</organism>
<keyword evidence="6" id="KW-1185">Reference proteome</keyword>
<dbReference type="InterPro" id="IPR011659">
    <property type="entry name" value="WD40"/>
</dbReference>
<dbReference type="InterPro" id="IPR013784">
    <property type="entry name" value="Carb-bd-like_fold"/>
</dbReference>
<feature type="region of interest" description="Disordered" evidence="2">
    <location>
        <begin position="112"/>
        <end position="136"/>
    </location>
</feature>
<dbReference type="InterPro" id="IPR036116">
    <property type="entry name" value="FN3_sf"/>
</dbReference>
<dbReference type="Gene3D" id="2.60.40.10">
    <property type="entry name" value="Immunoglobulins"/>
    <property type="match status" value="1"/>
</dbReference>
<reference evidence="5 6" key="1">
    <citation type="journal article" date="2012" name="J. Bacteriol.">
        <title>Genome Sequence of Fibrella aestuarina BUZ 2T, a Filamentous Marine Bacterium.</title>
        <authorList>
            <person name="Filippini M."/>
            <person name="Qi W."/>
            <person name="Blom J."/>
            <person name="Goesmann A."/>
            <person name="Smits T.H."/>
            <person name="Bagheri H.C."/>
        </authorList>
    </citation>
    <scope>NUCLEOTIDE SEQUENCE [LARGE SCALE GENOMIC DNA]</scope>
    <source>
        <strain evidence="6">BUZ 2T</strain>
    </source>
</reference>
<accession>I0K1S1</accession>
<dbReference type="Proteomes" id="UP000011058">
    <property type="component" value="Chromosome"/>
</dbReference>
<dbReference type="HOGENOM" id="CLU_042641_0_0_10"/>
<dbReference type="Gene3D" id="2.60.40.1120">
    <property type="entry name" value="Carboxypeptidase-like, regulatory domain"/>
    <property type="match status" value="1"/>
</dbReference>
<feature type="chain" id="PRO_5003630952" evidence="3">
    <location>
        <begin position="20"/>
        <end position="510"/>
    </location>
</feature>
<dbReference type="SUPFAM" id="SSF49265">
    <property type="entry name" value="Fibronectin type III"/>
    <property type="match status" value="1"/>
</dbReference>
<dbReference type="eggNOG" id="COG0823">
    <property type="taxonomic scope" value="Bacteria"/>
</dbReference>
<feature type="domain" description="Fibronectin type-III" evidence="4">
    <location>
        <begin position="118"/>
        <end position="214"/>
    </location>
</feature>
<feature type="compositionally biased region" description="Polar residues" evidence="2">
    <location>
        <begin position="473"/>
        <end position="483"/>
    </location>
</feature>
<evidence type="ECO:0000256" key="2">
    <source>
        <dbReference type="SAM" id="MobiDB-lite"/>
    </source>
</evidence>
<dbReference type="KEGG" id="fae:FAES_0060"/>
<protein>
    <submittedName>
        <fullName evidence="5">WD40 domain protein beta propeller</fullName>
    </submittedName>
</protein>
<dbReference type="Gene3D" id="2.120.10.30">
    <property type="entry name" value="TolB, C-terminal domain"/>
    <property type="match status" value="2"/>
</dbReference>
<dbReference type="PANTHER" id="PTHR36842:SF1">
    <property type="entry name" value="PROTEIN TOLB"/>
    <property type="match status" value="1"/>
</dbReference>
<gene>
    <name evidence="5" type="primary">tolB1</name>
    <name evidence="5" type="ORF">FAES_0060</name>
</gene>
<evidence type="ECO:0000256" key="3">
    <source>
        <dbReference type="SAM" id="SignalP"/>
    </source>
</evidence>
<dbReference type="InterPro" id="IPR003961">
    <property type="entry name" value="FN3_dom"/>
</dbReference>